<evidence type="ECO:0000256" key="3">
    <source>
        <dbReference type="ARBA" id="ARBA00022475"/>
    </source>
</evidence>
<dbReference type="Pfam" id="PF05977">
    <property type="entry name" value="MFS_3"/>
    <property type="match status" value="1"/>
</dbReference>
<sequence>MPLLARTVFHADATSFGLLTTGLAAGSLVAALLTTGRRNRPPARLVIVSAFAFGVLEAAVGVAPTFPAAIGLLALTGFATLYFAQAANHRIQLGSDPSYRGRVMALYSLILQGTTPLGSLGVGWLAEHHSARAGFYVGGLASAAAAVAAWAANRRWAPAPTASPAAGSPPTASPAVLQPSVLSPFAAGPGAERKHIGRDVADAPSPGEPMVGAPPIV</sequence>
<protein>
    <recommendedName>
        <fullName evidence="11">Major Facilitator Superfamily transporter</fullName>
    </recommendedName>
</protein>
<evidence type="ECO:0000256" key="5">
    <source>
        <dbReference type="ARBA" id="ARBA00022989"/>
    </source>
</evidence>
<reference evidence="9 10" key="2">
    <citation type="journal article" date="2016" name="Genome Announc.">
        <title>Permanent Draft Genome Sequences for Two Variants of Frankia sp. Strain CpI1, the First Frankia Strain Isolated from Root Nodules of Comptonia peregrina.</title>
        <authorList>
            <person name="Oshone R."/>
            <person name="Hurst S.G.IV."/>
            <person name="Abebe-Akele F."/>
            <person name="Simpson S."/>
            <person name="Morris K."/>
            <person name="Thomas W.K."/>
            <person name="Tisa L.S."/>
        </authorList>
    </citation>
    <scope>NUCLEOTIDE SEQUENCE [LARGE SCALE GENOMIC DNA]</scope>
    <source>
        <strain evidence="10">CpI1-S</strain>
    </source>
</reference>
<dbReference type="PANTHER" id="PTHR23513:SF11">
    <property type="entry name" value="STAPHYLOFERRIN A TRANSPORTER"/>
    <property type="match status" value="1"/>
</dbReference>
<accession>A0A0D8B717</accession>
<keyword evidence="6 8" id="KW-0472">Membrane</keyword>
<organism evidence="9 10">
    <name type="scientific">Frankia torreyi</name>
    <dbReference type="NCBI Taxonomy" id="1856"/>
    <lineage>
        <taxon>Bacteria</taxon>
        <taxon>Bacillati</taxon>
        <taxon>Actinomycetota</taxon>
        <taxon>Actinomycetes</taxon>
        <taxon>Frankiales</taxon>
        <taxon>Frankiaceae</taxon>
        <taxon>Frankia</taxon>
    </lineage>
</organism>
<dbReference type="GO" id="GO:0005886">
    <property type="term" value="C:plasma membrane"/>
    <property type="evidence" value="ECO:0007669"/>
    <property type="project" value="UniProtKB-SubCell"/>
</dbReference>
<comment type="caution">
    <text evidence="9">The sequence shown here is derived from an EMBL/GenBank/DDBJ whole genome shotgun (WGS) entry which is preliminary data.</text>
</comment>
<evidence type="ECO:0000256" key="4">
    <source>
        <dbReference type="ARBA" id="ARBA00022692"/>
    </source>
</evidence>
<evidence type="ECO:0008006" key="11">
    <source>
        <dbReference type="Google" id="ProtNLM"/>
    </source>
</evidence>
<evidence type="ECO:0000256" key="8">
    <source>
        <dbReference type="SAM" id="Phobius"/>
    </source>
</evidence>
<dbReference type="PANTHER" id="PTHR23513">
    <property type="entry name" value="INTEGRAL MEMBRANE EFFLUX PROTEIN-RELATED"/>
    <property type="match status" value="1"/>
</dbReference>
<dbReference type="SUPFAM" id="SSF103473">
    <property type="entry name" value="MFS general substrate transporter"/>
    <property type="match status" value="1"/>
</dbReference>
<gene>
    <name evidence="9" type="ORF">FF36_05734</name>
</gene>
<dbReference type="InterPro" id="IPR036259">
    <property type="entry name" value="MFS_trans_sf"/>
</dbReference>
<feature type="compositionally biased region" description="Basic and acidic residues" evidence="7">
    <location>
        <begin position="191"/>
        <end position="201"/>
    </location>
</feature>
<comment type="subcellular location">
    <subcellularLocation>
        <location evidence="1">Cell membrane</location>
        <topology evidence="1">Multi-pass membrane protein</topology>
    </subcellularLocation>
</comment>
<dbReference type="Gene3D" id="1.20.1250.20">
    <property type="entry name" value="MFS general substrate transporter like domains"/>
    <property type="match status" value="1"/>
</dbReference>
<dbReference type="AlphaFoldDB" id="A0A0D8B717"/>
<feature type="region of interest" description="Disordered" evidence="7">
    <location>
        <begin position="187"/>
        <end position="217"/>
    </location>
</feature>
<feature type="transmembrane region" description="Helical" evidence="8">
    <location>
        <begin position="45"/>
        <end position="62"/>
    </location>
</feature>
<evidence type="ECO:0000256" key="1">
    <source>
        <dbReference type="ARBA" id="ARBA00004651"/>
    </source>
</evidence>
<keyword evidence="10" id="KW-1185">Reference proteome</keyword>
<evidence type="ECO:0000256" key="7">
    <source>
        <dbReference type="SAM" id="MobiDB-lite"/>
    </source>
</evidence>
<keyword evidence="5 8" id="KW-1133">Transmembrane helix</keyword>
<feature type="transmembrane region" description="Helical" evidence="8">
    <location>
        <begin position="68"/>
        <end position="84"/>
    </location>
</feature>
<keyword evidence="3" id="KW-1003">Cell membrane</keyword>
<keyword evidence="4 8" id="KW-0812">Transmembrane</keyword>
<keyword evidence="2" id="KW-0813">Transport</keyword>
<feature type="transmembrane region" description="Helical" evidence="8">
    <location>
        <begin position="133"/>
        <end position="152"/>
    </location>
</feature>
<dbReference type="EMBL" id="JYFN01000076">
    <property type="protein sequence ID" value="KJE19971.1"/>
    <property type="molecule type" value="Genomic_DNA"/>
</dbReference>
<feature type="transmembrane region" description="Helical" evidence="8">
    <location>
        <begin position="13"/>
        <end position="33"/>
    </location>
</feature>
<name>A0A0D8B717_9ACTN</name>
<evidence type="ECO:0000313" key="9">
    <source>
        <dbReference type="EMBL" id="KJE19971.1"/>
    </source>
</evidence>
<dbReference type="Proteomes" id="UP000032545">
    <property type="component" value="Unassembled WGS sequence"/>
</dbReference>
<evidence type="ECO:0000313" key="10">
    <source>
        <dbReference type="Proteomes" id="UP000032545"/>
    </source>
</evidence>
<proteinExistence type="predicted"/>
<dbReference type="InterPro" id="IPR010290">
    <property type="entry name" value="TM_effector"/>
</dbReference>
<evidence type="ECO:0000256" key="6">
    <source>
        <dbReference type="ARBA" id="ARBA00023136"/>
    </source>
</evidence>
<feature type="transmembrane region" description="Helical" evidence="8">
    <location>
        <begin position="105"/>
        <end position="127"/>
    </location>
</feature>
<reference evidence="10" key="1">
    <citation type="submission" date="2015-02" db="EMBL/GenBank/DDBJ databases">
        <title>Draft Genome of Frankia sp. CpI1-S.</title>
        <authorList>
            <person name="Oshone R.T."/>
            <person name="Ngom M."/>
            <person name="Ghodhbane-Gtari F."/>
            <person name="Gtari M."/>
            <person name="Morris K."/>
            <person name="Thomas K."/>
            <person name="Sen A."/>
            <person name="Tisa L.S."/>
        </authorList>
    </citation>
    <scope>NUCLEOTIDE SEQUENCE [LARGE SCALE GENOMIC DNA]</scope>
    <source>
        <strain evidence="10">CpI1-S</strain>
    </source>
</reference>
<evidence type="ECO:0000256" key="2">
    <source>
        <dbReference type="ARBA" id="ARBA00022448"/>
    </source>
</evidence>